<protein>
    <submittedName>
        <fullName evidence="1">Uncharacterized protein</fullName>
    </submittedName>
</protein>
<evidence type="ECO:0000313" key="1">
    <source>
        <dbReference type="EMBL" id="VTO99243.1"/>
    </source>
</evidence>
<gene>
    <name evidence="1" type="ORF">BIN_B_01795</name>
</gene>
<reference evidence="1" key="1">
    <citation type="submission" date="2019-05" db="EMBL/GenBank/DDBJ databases">
        <authorList>
            <person name="Naeem R."/>
            <person name="Antony C."/>
            <person name="Guan Q."/>
        </authorList>
    </citation>
    <scope>NUCLEOTIDE SEQUENCE</scope>
    <source>
        <strain evidence="1">3</strain>
    </source>
</reference>
<dbReference type="EMBL" id="LR589276">
    <property type="protein sequence ID" value="VTO99243.1"/>
    <property type="molecule type" value="Genomic_DNA"/>
</dbReference>
<sequence length="29" mass="2608">MAATRGARLGPAAPGSAALAIAIAATLSG</sequence>
<accession>A0A653ENZ1</accession>
<organism evidence="1">
    <name type="scientific">Mycobacterium kansasii</name>
    <dbReference type="NCBI Taxonomy" id="1768"/>
    <lineage>
        <taxon>Bacteria</taxon>
        <taxon>Bacillati</taxon>
        <taxon>Actinomycetota</taxon>
        <taxon>Actinomycetes</taxon>
        <taxon>Mycobacteriales</taxon>
        <taxon>Mycobacteriaceae</taxon>
        <taxon>Mycobacterium</taxon>
    </lineage>
</organism>
<proteinExistence type="predicted"/>
<dbReference type="AlphaFoldDB" id="A0A653ENZ1"/>
<name>A0A653ENZ1_MYCKA</name>